<feature type="region of interest" description="Disordered" evidence="1">
    <location>
        <begin position="1"/>
        <end position="174"/>
    </location>
</feature>
<evidence type="ECO:0000313" key="4">
    <source>
        <dbReference type="EMBL" id="GAA5067793.1"/>
    </source>
</evidence>
<dbReference type="Proteomes" id="UP001500603">
    <property type="component" value="Unassembled WGS sequence"/>
</dbReference>
<reference evidence="5" key="1">
    <citation type="journal article" date="2019" name="Int. J. Syst. Evol. Microbiol.">
        <title>The Global Catalogue of Microorganisms (GCM) 10K type strain sequencing project: providing services to taxonomists for standard genome sequencing and annotation.</title>
        <authorList>
            <consortium name="The Broad Institute Genomics Platform"/>
            <consortium name="The Broad Institute Genome Sequencing Center for Infectious Disease"/>
            <person name="Wu L."/>
            <person name="Ma J."/>
        </authorList>
    </citation>
    <scope>NUCLEOTIDE SEQUENCE [LARGE SCALE GENOMIC DNA]</scope>
    <source>
        <strain evidence="5">JCM 18298</strain>
    </source>
</reference>
<organism evidence="4 5">
    <name type="scientific">Nocardia callitridis</name>
    <dbReference type="NCBI Taxonomy" id="648753"/>
    <lineage>
        <taxon>Bacteria</taxon>
        <taxon>Bacillati</taxon>
        <taxon>Actinomycetota</taxon>
        <taxon>Actinomycetes</taxon>
        <taxon>Mycobacteriales</taxon>
        <taxon>Nocardiaceae</taxon>
        <taxon>Nocardia</taxon>
    </lineage>
</organism>
<dbReference type="EMBL" id="BAABJM010000008">
    <property type="protein sequence ID" value="GAA5067793.1"/>
    <property type="molecule type" value="Genomic_DNA"/>
</dbReference>
<feature type="compositionally biased region" description="Basic and acidic residues" evidence="1">
    <location>
        <begin position="1"/>
        <end position="12"/>
    </location>
</feature>
<gene>
    <name evidence="4" type="ORF">GCM10023318_57470</name>
</gene>
<dbReference type="RefSeq" id="WP_345499414.1">
    <property type="nucleotide sequence ID" value="NZ_BAABJM010000008.1"/>
</dbReference>
<evidence type="ECO:0000256" key="2">
    <source>
        <dbReference type="SAM" id="Phobius"/>
    </source>
</evidence>
<keyword evidence="2" id="KW-0812">Transmembrane</keyword>
<name>A0ABP9KY58_9NOCA</name>
<keyword evidence="2" id="KW-1133">Transmembrane helix</keyword>
<keyword evidence="2" id="KW-0472">Membrane</keyword>
<feature type="compositionally biased region" description="Low complexity" evidence="1">
    <location>
        <begin position="230"/>
        <end position="241"/>
    </location>
</feature>
<comment type="caution">
    <text evidence="4">The sequence shown here is derived from an EMBL/GenBank/DDBJ whole genome shotgun (WGS) entry which is preliminary data.</text>
</comment>
<accession>A0ABP9KY58</accession>
<feature type="transmembrane region" description="Helical" evidence="2">
    <location>
        <begin position="177"/>
        <end position="198"/>
    </location>
</feature>
<evidence type="ECO:0000259" key="3">
    <source>
        <dbReference type="Pfam" id="PF26527"/>
    </source>
</evidence>
<protein>
    <recommendedName>
        <fullName evidence="3">DUF8176 domain-containing protein</fullName>
    </recommendedName>
</protein>
<dbReference type="InterPro" id="IPR058489">
    <property type="entry name" value="DUF8176"/>
</dbReference>
<proteinExistence type="predicted"/>
<sequence>MTSEGDARENESGRPGSGFGPPLEDFGSSGAEFGPPVSGFGPPMGGDAAPQWPEPDQETDHPDLSWRPAEPETVPPPPPQYRAPDSTVFGERPAPPPRDQYFDDDGSTEQTVRHSTTPPRDDDNWWNTPSSEGDVPKPPPETPGMSWSDDPIARRLQPRTPAPAPKEEESGSSKRRLVIASVAAAVVLIAVIGTIFAVSGNQGGDDTAAGNAGGSGSTADCPASQDGKVTTGNGSGDTDSGPGAILGFQHAFYVDRSGALARKFVADDASNIAAAATIQGGIDEQIPAGTKHCLRISEISPGTYSVELKEDRPNGEEQIYPQIITTVVRGGKHLLYSLDGR</sequence>
<keyword evidence="5" id="KW-1185">Reference proteome</keyword>
<dbReference type="Pfam" id="PF26527">
    <property type="entry name" value="DUF8176"/>
    <property type="match status" value="1"/>
</dbReference>
<feature type="region of interest" description="Disordered" evidence="1">
    <location>
        <begin position="209"/>
        <end position="241"/>
    </location>
</feature>
<evidence type="ECO:0000256" key="1">
    <source>
        <dbReference type="SAM" id="MobiDB-lite"/>
    </source>
</evidence>
<feature type="compositionally biased region" description="Polar residues" evidence="1">
    <location>
        <begin position="108"/>
        <end position="118"/>
    </location>
</feature>
<evidence type="ECO:0000313" key="5">
    <source>
        <dbReference type="Proteomes" id="UP001500603"/>
    </source>
</evidence>
<feature type="domain" description="DUF8176" evidence="3">
    <location>
        <begin position="219"/>
        <end position="337"/>
    </location>
</feature>